<reference evidence="2 3" key="1">
    <citation type="journal article" date="2019" name="Nat. Ecol. Evol.">
        <title>Megaphylogeny resolves global patterns of mushroom evolution.</title>
        <authorList>
            <person name="Varga T."/>
            <person name="Krizsan K."/>
            <person name="Foldi C."/>
            <person name="Dima B."/>
            <person name="Sanchez-Garcia M."/>
            <person name="Sanchez-Ramirez S."/>
            <person name="Szollosi G.J."/>
            <person name="Szarkandi J.G."/>
            <person name="Papp V."/>
            <person name="Albert L."/>
            <person name="Andreopoulos W."/>
            <person name="Angelini C."/>
            <person name="Antonin V."/>
            <person name="Barry K.W."/>
            <person name="Bougher N.L."/>
            <person name="Buchanan P."/>
            <person name="Buyck B."/>
            <person name="Bense V."/>
            <person name="Catcheside P."/>
            <person name="Chovatia M."/>
            <person name="Cooper J."/>
            <person name="Damon W."/>
            <person name="Desjardin D."/>
            <person name="Finy P."/>
            <person name="Geml J."/>
            <person name="Haridas S."/>
            <person name="Hughes K."/>
            <person name="Justo A."/>
            <person name="Karasinski D."/>
            <person name="Kautmanova I."/>
            <person name="Kiss B."/>
            <person name="Kocsube S."/>
            <person name="Kotiranta H."/>
            <person name="LaButti K.M."/>
            <person name="Lechner B.E."/>
            <person name="Liimatainen K."/>
            <person name="Lipzen A."/>
            <person name="Lukacs Z."/>
            <person name="Mihaltcheva S."/>
            <person name="Morgado L.N."/>
            <person name="Niskanen T."/>
            <person name="Noordeloos M.E."/>
            <person name="Ohm R.A."/>
            <person name="Ortiz-Santana B."/>
            <person name="Ovrebo C."/>
            <person name="Racz N."/>
            <person name="Riley R."/>
            <person name="Savchenko A."/>
            <person name="Shiryaev A."/>
            <person name="Soop K."/>
            <person name="Spirin V."/>
            <person name="Szebenyi C."/>
            <person name="Tomsovsky M."/>
            <person name="Tulloss R.E."/>
            <person name="Uehling J."/>
            <person name="Grigoriev I.V."/>
            <person name="Vagvolgyi C."/>
            <person name="Papp T."/>
            <person name="Martin F.M."/>
            <person name="Miettinen O."/>
            <person name="Hibbett D.S."/>
            <person name="Nagy L.G."/>
        </authorList>
    </citation>
    <scope>NUCLEOTIDE SEQUENCE [LARGE SCALE GENOMIC DNA]</scope>
    <source>
        <strain evidence="2 3">CBS 166.37</strain>
    </source>
</reference>
<keyword evidence="3" id="KW-1185">Reference proteome</keyword>
<dbReference type="PANTHER" id="PTHR46586">
    <property type="entry name" value="ANKYRIN REPEAT-CONTAINING PROTEIN"/>
    <property type="match status" value="1"/>
</dbReference>
<dbReference type="SMART" id="SM00513">
    <property type="entry name" value="SAP"/>
    <property type="match status" value="1"/>
</dbReference>
<evidence type="ECO:0000313" key="2">
    <source>
        <dbReference type="EMBL" id="TFK44872.1"/>
    </source>
</evidence>
<organism evidence="2 3">
    <name type="scientific">Crucibulum laeve</name>
    <dbReference type="NCBI Taxonomy" id="68775"/>
    <lineage>
        <taxon>Eukaryota</taxon>
        <taxon>Fungi</taxon>
        <taxon>Dikarya</taxon>
        <taxon>Basidiomycota</taxon>
        <taxon>Agaricomycotina</taxon>
        <taxon>Agaricomycetes</taxon>
        <taxon>Agaricomycetidae</taxon>
        <taxon>Agaricales</taxon>
        <taxon>Agaricineae</taxon>
        <taxon>Nidulariaceae</taxon>
        <taxon>Crucibulum</taxon>
    </lineage>
</organism>
<dbReference type="Proteomes" id="UP000308652">
    <property type="component" value="Unassembled WGS sequence"/>
</dbReference>
<dbReference type="PANTHER" id="PTHR46586:SF3">
    <property type="entry name" value="ANKYRIN REPEAT-CONTAINING PROTEIN"/>
    <property type="match status" value="1"/>
</dbReference>
<gene>
    <name evidence="2" type="ORF">BDQ12DRAFT_661523</name>
</gene>
<name>A0A5C3MHM2_9AGAR</name>
<sequence>MTSESSPLAKVHRAYQKLTHSELVLFLKVRNLPISGTDAELSSRLANHDFHTYHFPNAHFDQQPSLSTLSLSSILSKNKQRPRQPMTPDLPVEILADIMDHVGDWELAKAVGVPTTISQPLEWSRASRTDQAVLSGHIPLIRTSNPSADNSLTKIGAVLAIRFGYVNVLEYFLSQHHKMFLSAFKGDLIPIKASRHGRITVLSWWKHGFEQHPDLIPPPATGSIAEAVDGASRNGQVASLDWWLDCGHPFEYTEAALEYASAKNQLAVLDWWKRQHKERGLPLKIGRVMDMASTAGHVDVLEWWATSQLEFKYDRHALQHASCHGKVEVLEWWLGSGLQMIFDQEALTGATRHNRPEVLEWWDKSGLPIQYRMCDIEEALEDAIGGGQDAREWWSQKGVDFNANDKEWMKLQSLN</sequence>
<feature type="domain" description="SAP" evidence="1">
    <location>
        <begin position="15"/>
        <end position="49"/>
    </location>
</feature>
<evidence type="ECO:0000259" key="1">
    <source>
        <dbReference type="SMART" id="SM00513"/>
    </source>
</evidence>
<dbReference type="STRING" id="68775.A0A5C3MHM2"/>
<proteinExistence type="predicted"/>
<dbReference type="AlphaFoldDB" id="A0A5C3MHM2"/>
<evidence type="ECO:0000313" key="3">
    <source>
        <dbReference type="Proteomes" id="UP000308652"/>
    </source>
</evidence>
<dbReference type="SUPFAM" id="SSF140860">
    <property type="entry name" value="Pseudo ankyrin repeat-like"/>
    <property type="match status" value="1"/>
</dbReference>
<dbReference type="InterPro" id="IPR052050">
    <property type="entry name" value="SecEffector_AnkRepeat"/>
</dbReference>
<dbReference type="Gene3D" id="1.25.40.20">
    <property type="entry name" value="Ankyrin repeat-containing domain"/>
    <property type="match status" value="1"/>
</dbReference>
<dbReference type="InterPro" id="IPR003034">
    <property type="entry name" value="SAP_dom"/>
</dbReference>
<dbReference type="InterPro" id="IPR036770">
    <property type="entry name" value="Ankyrin_rpt-contain_sf"/>
</dbReference>
<protein>
    <recommendedName>
        <fullName evidence="1">SAP domain-containing protein</fullName>
    </recommendedName>
</protein>
<accession>A0A5C3MHM2</accession>
<dbReference type="OrthoDB" id="70387at2759"/>
<dbReference type="EMBL" id="ML213590">
    <property type="protein sequence ID" value="TFK44872.1"/>
    <property type="molecule type" value="Genomic_DNA"/>
</dbReference>